<dbReference type="KEGG" id="msq:BKP64_11085"/>
<dbReference type="PROSITE" id="PS51257">
    <property type="entry name" value="PROKAR_LIPOPROTEIN"/>
    <property type="match status" value="1"/>
</dbReference>
<dbReference type="OrthoDB" id="6689035at2"/>
<evidence type="ECO:0000313" key="2">
    <source>
        <dbReference type="Proteomes" id="UP000177445"/>
    </source>
</evidence>
<name>A0A1D9GM00_9GAMM</name>
<dbReference type="EMBL" id="CP017715">
    <property type="protein sequence ID" value="AOY88672.1"/>
    <property type="molecule type" value="Genomic_DNA"/>
</dbReference>
<dbReference type="STRING" id="1874317.BKP64_11085"/>
<organism evidence="1 2">
    <name type="scientific">Marinobacter salinus</name>
    <dbReference type="NCBI Taxonomy" id="1874317"/>
    <lineage>
        <taxon>Bacteria</taxon>
        <taxon>Pseudomonadati</taxon>
        <taxon>Pseudomonadota</taxon>
        <taxon>Gammaproteobacteria</taxon>
        <taxon>Pseudomonadales</taxon>
        <taxon>Marinobacteraceae</taxon>
        <taxon>Marinobacter</taxon>
    </lineage>
</organism>
<evidence type="ECO:0000313" key="1">
    <source>
        <dbReference type="EMBL" id="AOY88672.1"/>
    </source>
</evidence>
<dbReference type="Proteomes" id="UP000177445">
    <property type="component" value="Chromosome"/>
</dbReference>
<sequence>MKTLKTVAGFTCALLVVGCQTPLDHMQNNNFVQVKPETIPKEMVGLWSGNMGPYLVSMRWEQDGYGLFCYSYGSADVLQRIKYSSAQIHIQDGTKLEVEAFSQSDLTLRSPYFGSTKSVLLSDPTLKEASLFCSEKLQSKQ</sequence>
<dbReference type="InterPro" id="IPR054659">
    <property type="entry name" value="J517_1871_lipoprot"/>
</dbReference>
<accession>A0A1D9GM00</accession>
<dbReference type="RefSeq" id="WP_070969843.1">
    <property type="nucleotide sequence ID" value="NZ_CP017715.1"/>
</dbReference>
<reference evidence="1 2" key="1">
    <citation type="submission" date="2016-10" db="EMBL/GenBank/DDBJ databases">
        <title>Marinobacter salinus sp. nov., a moderately halophilic bacterium isolated from a tidal flat environment.</title>
        <authorList>
            <person name="Park S.-J."/>
        </authorList>
    </citation>
    <scope>NUCLEOTIDE SEQUENCE [LARGE SCALE GENOMIC DNA]</scope>
    <source>
        <strain evidence="1 2">Hb8</strain>
    </source>
</reference>
<proteinExistence type="predicted"/>
<evidence type="ECO:0008006" key="3">
    <source>
        <dbReference type="Google" id="ProtNLM"/>
    </source>
</evidence>
<gene>
    <name evidence="1" type="ORF">BKP64_11085</name>
</gene>
<dbReference type="AlphaFoldDB" id="A0A1D9GM00"/>
<keyword evidence="2" id="KW-1185">Reference proteome</keyword>
<protein>
    <recommendedName>
        <fullName evidence="3">Lipoprotein</fullName>
    </recommendedName>
</protein>
<dbReference type="NCBIfam" id="NF045606">
    <property type="entry name" value="lipo_J517_1871"/>
    <property type="match status" value="1"/>
</dbReference>